<name>A0ABT5AVI5_9CYAN</name>
<keyword evidence="2" id="KW-0012">Acyltransferase</keyword>
<dbReference type="InterPro" id="IPR016181">
    <property type="entry name" value="Acyl_CoA_acyltransferase"/>
</dbReference>
<evidence type="ECO:0000256" key="2">
    <source>
        <dbReference type="ARBA" id="ARBA00023315"/>
    </source>
</evidence>
<accession>A0ABT5AVI5</accession>
<dbReference type="PANTHER" id="PTHR43877">
    <property type="entry name" value="AMINOALKYLPHOSPHONATE N-ACETYLTRANSFERASE-RELATED-RELATED"/>
    <property type="match status" value="1"/>
</dbReference>
<dbReference type="InterPro" id="IPR050832">
    <property type="entry name" value="Bact_Acetyltransf"/>
</dbReference>
<reference evidence="4 5" key="1">
    <citation type="submission" date="2023-01" db="EMBL/GenBank/DDBJ databases">
        <title>Genomes from the Australian National Cyanobacteria Reference Collection.</title>
        <authorList>
            <person name="Willis A."/>
            <person name="Lee E.M.F."/>
        </authorList>
    </citation>
    <scope>NUCLEOTIDE SEQUENCE [LARGE SCALE GENOMIC DNA]</scope>
    <source>
        <strain evidence="4 5">CS-1033</strain>
    </source>
</reference>
<dbReference type="CDD" id="cd04301">
    <property type="entry name" value="NAT_SF"/>
    <property type="match status" value="1"/>
</dbReference>
<dbReference type="RefSeq" id="WP_271733556.1">
    <property type="nucleotide sequence ID" value="NZ_JANQDP010000140.1"/>
</dbReference>
<dbReference type="InterPro" id="IPR000182">
    <property type="entry name" value="GNAT_dom"/>
</dbReference>
<dbReference type="EMBL" id="JAQMUH010000134">
    <property type="protein sequence ID" value="MDB9540350.1"/>
    <property type="molecule type" value="Genomic_DNA"/>
</dbReference>
<dbReference type="PANTHER" id="PTHR43877:SF1">
    <property type="entry name" value="ACETYLTRANSFERASE"/>
    <property type="match status" value="1"/>
</dbReference>
<dbReference type="SUPFAM" id="SSF55729">
    <property type="entry name" value="Acyl-CoA N-acyltransferases (Nat)"/>
    <property type="match status" value="1"/>
</dbReference>
<evidence type="ECO:0000256" key="1">
    <source>
        <dbReference type="ARBA" id="ARBA00022679"/>
    </source>
</evidence>
<organism evidence="4 5">
    <name type="scientific">Anabaenopsis arnoldii</name>
    <dbReference type="NCBI Taxonomy" id="2152938"/>
    <lineage>
        <taxon>Bacteria</taxon>
        <taxon>Bacillati</taxon>
        <taxon>Cyanobacteriota</taxon>
        <taxon>Cyanophyceae</taxon>
        <taxon>Nostocales</taxon>
        <taxon>Nodulariaceae</taxon>
        <taxon>Anabaenopsis</taxon>
    </lineage>
</organism>
<sequence>MTLEICIAEREDWPVLNQLYADMNGESPLAIARAEEIFTQITQTPNYYIYLARLNQQPVGTFSLTYLPTMMHRGYHKFAVLDAVTVISPMRGQGIGSQMVKRAIQLSAEAGCYKVTLSSNLKRHRAHQFYESLGFEQHGWSFKCVVQPHNTRNF</sequence>
<keyword evidence="5" id="KW-1185">Reference proteome</keyword>
<keyword evidence="1" id="KW-0808">Transferase</keyword>
<dbReference type="Proteomes" id="UP001212499">
    <property type="component" value="Unassembled WGS sequence"/>
</dbReference>
<comment type="caution">
    <text evidence="4">The sequence shown here is derived from an EMBL/GenBank/DDBJ whole genome shotgun (WGS) entry which is preliminary data.</text>
</comment>
<evidence type="ECO:0000259" key="3">
    <source>
        <dbReference type="PROSITE" id="PS51186"/>
    </source>
</evidence>
<dbReference type="PROSITE" id="PS51186">
    <property type="entry name" value="GNAT"/>
    <property type="match status" value="1"/>
</dbReference>
<gene>
    <name evidence="4" type="ORF">PN457_11885</name>
</gene>
<evidence type="ECO:0000313" key="5">
    <source>
        <dbReference type="Proteomes" id="UP001212499"/>
    </source>
</evidence>
<feature type="domain" description="N-acetyltransferase" evidence="3">
    <location>
        <begin position="3"/>
        <end position="154"/>
    </location>
</feature>
<dbReference type="Pfam" id="PF00583">
    <property type="entry name" value="Acetyltransf_1"/>
    <property type="match status" value="1"/>
</dbReference>
<protein>
    <submittedName>
        <fullName evidence="4">GNAT family N-acetyltransferase</fullName>
    </submittedName>
</protein>
<evidence type="ECO:0000313" key="4">
    <source>
        <dbReference type="EMBL" id="MDB9540350.1"/>
    </source>
</evidence>
<proteinExistence type="predicted"/>
<dbReference type="Gene3D" id="3.40.630.30">
    <property type="match status" value="1"/>
</dbReference>